<organism evidence="2">
    <name type="scientific">Escherichia coli</name>
    <dbReference type="NCBI Taxonomy" id="562"/>
    <lineage>
        <taxon>Bacteria</taxon>
        <taxon>Pseudomonadati</taxon>
        <taxon>Pseudomonadota</taxon>
        <taxon>Gammaproteobacteria</taxon>
        <taxon>Enterobacterales</taxon>
        <taxon>Enterobacteriaceae</taxon>
        <taxon>Escherichia</taxon>
    </lineage>
</organism>
<protein>
    <submittedName>
        <fullName evidence="2">Putative nitrite reductase</fullName>
    </submittedName>
</protein>
<keyword evidence="1" id="KW-0472">Membrane</keyword>
<reference evidence="2" key="1">
    <citation type="submission" date="2016-04" db="EMBL/GenBank/DDBJ databases">
        <title>Characterization of the 'ancient' IncA/C plasmids R16a and IP40a and their rearrangements using Oxford Nanopore MinION sequencer device.</title>
        <authorList>
            <person name="Szabo M."/>
            <person name="Wilk T."/>
            <person name="Nagy T."/>
            <person name="Farkas T."/>
            <person name="Hegyi A."/>
            <person name="Olasz F."/>
            <person name="Kiss J."/>
        </authorList>
    </citation>
    <scope>NUCLEOTIDE SEQUENCE</scope>
    <source>
        <strain evidence="2">K-12</strain>
        <plasmid evidence="2">IP40a</plasmid>
        <plasmid evidence="3">R16a</plasmid>
    </source>
</reference>
<dbReference type="EMBL" id="KX156773">
    <property type="protein sequence ID" value="AOB41875.1"/>
    <property type="molecule type" value="Genomic_DNA"/>
</dbReference>
<sequence>MTTNTQNANANQVRSLRDMLVPALLFYVVMTAMFVGLDAFMDKPTSMNLPFMPFLVSMVSFTIPGHSHPSVGNHLGDSRYRKDGSFPVPGETPGAVWCIEVGPAYRRSHCARGWPCHHCLCLLA</sequence>
<keyword evidence="1" id="KW-1133">Transmembrane helix</keyword>
<proteinExistence type="predicted"/>
<keyword evidence="2" id="KW-0614">Plasmid</keyword>
<geneLocation type="plasmid" evidence="3">
    <name>R16a</name>
</geneLocation>
<dbReference type="AlphaFoldDB" id="A0A1B2RAM1"/>
<name>A0A1B2RAM1_ECOLX</name>
<evidence type="ECO:0000313" key="2">
    <source>
        <dbReference type="EMBL" id="AOB41668.1"/>
    </source>
</evidence>
<evidence type="ECO:0000313" key="3">
    <source>
        <dbReference type="EMBL" id="AOB41875.1"/>
    </source>
</evidence>
<evidence type="ECO:0000256" key="1">
    <source>
        <dbReference type="SAM" id="Phobius"/>
    </source>
</evidence>
<geneLocation type="plasmid" evidence="2">
    <name>IP40a</name>
</geneLocation>
<dbReference type="EMBL" id="KX156772">
    <property type="protein sequence ID" value="AOB41668.1"/>
    <property type="molecule type" value="Genomic_DNA"/>
</dbReference>
<feature type="transmembrane region" description="Helical" evidence="1">
    <location>
        <begin position="20"/>
        <end position="40"/>
    </location>
</feature>
<keyword evidence="1" id="KW-0812">Transmembrane</keyword>
<accession>A0A1B2RAM1</accession>